<feature type="compositionally biased region" description="Basic and acidic residues" evidence="1">
    <location>
        <begin position="141"/>
        <end position="150"/>
    </location>
</feature>
<reference evidence="3" key="2">
    <citation type="submission" date="2013-12" db="EMBL/GenBank/DDBJ databases">
        <authorList>
            <person name="Yu Y."/>
            <person name="Lee S."/>
            <person name="de Baynast K."/>
            <person name="Wissotski M."/>
            <person name="Liu L."/>
            <person name="Talag J."/>
            <person name="Goicoechea J."/>
            <person name="Angelova A."/>
            <person name="Jetty R."/>
            <person name="Kudrna D."/>
            <person name="Golser W."/>
            <person name="Rivera L."/>
            <person name="Zhang J."/>
            <person name="Wing R."/>
        </authorList>
    </citation>
    <scope>NUCLEOTIDE SEQUENCE</scope>
</reference>
<dbReference type="AlphaFoldDB" id="A0A0D9X197"/>
<feature type="region of interest" description="Disordered" evidence="1">
    <location>
        <begin position="74"/>
        <end position="150"/>
    </location>
</feature>
<dbReference type="HOGENOM" id="CLU_1743163_0_0_1"/>
<evidence type="ECO:0000256" key="1">
    <source>
        <dbReference type="SAM" id="MobiDB-lite"/>
    </source>
</evidence>
<reference evidence="2 3" key="1">
    <citation type="submission" date="2012-08" db="EMBL/GenBank/DDBJ databases">
        <title>Oryza genome evolution.</title>
        <authorList>
            <person name="Wing R.A."/>
        </authorList>
    </citation>
    <scope>NUCLEOTIDE SEQUENCE</scope>
</reference>
<reference evidence="2" key="3">
    <citation type="submission" date="2015-04" db="UniProtKB">
        <authorList>
            <consortium name="EnsemblPlants"/>
        </authorList>
    </citation>
    <scope>IDENTIFICATION</scope>
</reference>
<evidence type="ECO:0000313" key="3">
    <source>
        <dbReference type="Proteomes" id="UP000032180"/>
    </source>
</evidence>
<name>A0A0D9X197_9ORYZ</name>
<evidence type="ECO:0000313" key="2">
    <source>
        <dbReference type="EnsemblPlants" id="LPERR07G18650.2"/>
    </source>
</evidence>
<dbReference type="Gramene" id="LPERR07G18650.2">
    <property type="protein sequence ID" value="LPERR07G18650.2"/>
    <property type="gene ID" value="LPERR07G18650"/>
</dbReference>
<organism evidence="2 3">
    <name type="scientific">Leersia perrieri</name>
    <dbReference type="NCBI Taxonomy" id="77586"/>
    <lineage>
        <taxon>Eukaryota</taxon>
        <taxon>Viridiplantae</taxon>
        <taxon>Streptophyta</taxon>
        <taxon>Embryophyta</taxon>
        <taxon>Tracheophyta</taxon>
        <taxon>Spermatophyta</taxon>
        <taxon>Magnoliopsida</taxon>
        <taxon>Liliopsida</taxon>
        <taxon>Poales</taxon>
        <taxon>Poaceae</taxon>
        <taxon>BOP clade</taxon>
        <taxon>Oryzoideae</taxon>
        <taxon>Oryzeae</taxon>
        <taxon>Oryzinae</taxon>
        <taxon>Leersia</taxon>
    </lineage>
</organism>
<sequence>MACVYISHVGWFAWHCSAAKVEITHETGIKEGFQFSGLIAGCSDPNTAHIDRYGPLVEARCLPPDRRHGVRDELVHFPADKERVHEPGRQGEQEQPSERGAGERGGRGEVQPARVPAIPRHAAAGGLPGDQPLLRRPGNGGEDRSSRLTV</sequence>
<keyword evidence="3" id="KW-1185">Reference proteome</keyword>
<proteinExistence type="predicted"/>
<dbReference type="EnsemblPlants" id="LPERR07G18650.2">
    <property type="protein sequence ID" value="LPERR07G18650.2"/>
    <property type="gene ID" value="LPERR07G18650"/>
</dbReference>
<feature type="compositionally biased region" description="Basic and acidic residues" evidence="1">
    <location>
        <begin position="74"/>
        <end position="107"/>
    </location>
</feature>
<dbReference type="Proteomes" id="UP000032180">
    <property type="component" value="Chromosome 7"/>
</dbReference>
<accession>A0A0D9X197</accession>
<protein>
    <submittedName>
        <fullName evidence="2">Uncharacterized protein</fullName>
    </submittedName>
</protein>